<dbReference type="GeneID" id="54486225"/>
<feature type="compositionally biased region" description="Basic and acidic residues" evidence="1">
    <location>
        <begin position="288"/>
        <end position="297"/>
    </location>
</feature>
<protein>
    <submittedName>
        <fullName evidence="2">Uncharacterized protein</fullName>
    </submittedName>
</protein>
<dbReference type="Proteomes" id="UP000799437">
    <property type="component" value="Unassembled WGS sequence"/>
</dbReference>
<feature type="compositionally biased region" description="Gly residues" evidence="1">
    <location>
        <begin position="226"/>
        <end position="235"/>
    </location>
</feature>
<sequence>MPPNQSRPSSHQNTTRPAGQAPPPPPIRPSGIESPPTLSSLATAISSLRRENTELRNRVAALYPNTTHDLRHAQLSNVVAAVRASITQQIRMQEAAISARQRRQEEAFNRTMKDVQAHFTRRVEGSVQMLERRFAERVGDELRSGPGRLAVDEAATRAAERVCREYGERAEESAGMLAGAVEDAVSRAVREGRESVEEGLREMKREVGERMAAVEEVLARVVAGEASGGEGSGGGGEEEEVVEREGEGGGEAEGSRKRAREEEGEAEVVEERPAPKKARRTAKGRSAKGKERVEVRRTGRKRVARTFYEP</sequence>
<dbReference type="RefSeq" id="XP_033604089.1">
    <property type="nucleotide sequence ID" value="XM_033745171.1"/>
</dbReference>
<feature type="region of interest" description="Disordered" evidence="1">
    <location>
        <begin position="224"/>
        <end position="310"/>
    </location>
</feature>
<reference evidence="2" key="1">
    <citation type="journal article" date="2020" name="Stud. Mycol.">
        <title>101 Dothideomycetes genomes: a test case for predicting lifestyles and emergence of pathogens.</title>
        <authorList>
            <person name="Haridas S."/>
            <person name="Albert R."/>
            <person name="Binder M."/>
            <person name="Bloem J."/>
            <person name="Labutti K."/>
            <person name="Salamov A."/>
            <person name="Andreopoulos B."/>
            <person name="Baker S."/>
            <person name="Barry K."/>
            <person name="Bills G."/>
            <person name="Bluhm B."/>
            <person name="Cannon C."/>
            <person name="Castanera R."/>
            <person name="Culley D."/>
            <person name="Daum C."/>
            <person name="Ezra D."/>
            <person name="Gonzalez J."/>
            <person name="Henrissat B."/>
            <person name="Kuo A."/>
            <person name="Liang C."/>
            <person name="Lipzen A."/>
            <person name="Lutzoni F."/>
            <person name="Magnuson J."/>
            <person name="Mondo S."/>
            <person name="Nolan M."/>
            <person name="Ohm R."/>
            <person name="Pangilinan J."/>
            <person name="Park H.-J."/>
            <person name="Ramirez L."/>
            <person name="Alfaro M."/>
            <person name="Sun H."/>
            <person name="Tritt A."/>
            <person name="Yoshinaga Y."/>
            <person name="Zwiers L.-H."/>
            <person name="Turgeon B."/>
            <person name="Goodwin S."/>
            <person name="Spatafora J."/>
            <person name="Crous P."/>
            <person name="Grigoriev I."/>
        </authorList>
    </citation>
    <scope>NUCLEOTIDE SEQUENCE</scope>
    <source>
        <strain evidence="2">CBS 121739</strain>
    </source>
</reference>
<dbReference type="AlphaFoldDB" id="A0A6A6WFN7"/>
<evidence type="ECO:0000313" key="3">
    <source>
        <dbReference type="Proteomes" id="UP000799437"/>
    </source>
</evidence>
<name>A0A6A6WFN7_9PEZI</name>
<feature type="compositionally biased region" description="Basic and acidic residues" evidence="1">
    <location>
        <begin position="243"/>
        <end position="261"/>
    </location>
</feature>
<evidence type="ECO:0000256" key="1">
    <source>
        <dbReference type="SAM" id="MobiDB-lite"/>
    </source>
</evidence>
<feature type="region of interest" description="Disordered" evidence="1">
    <location>
        <begin position="1"/>
        <end position="38"/>
    </location>
</feature>
<feature type="compositionally biased region" description="Basic residues" evidence="1">
    <location>
        <begin position="275"/>
        <end position="287"/>
    </location>
</feature>
<gene>
    <name evidence="2" type="ORF">EJ05DRAFT_482491</name>
</gene>
<feature type="compositionally biased region" description="Polar residues" evidence="1">
    <location>
        <begin position="1"/>
        <end position="15"/>
    </location>
</feature>
<evidence type="ECO:0000313" key="2">
    <source>
        <dbReference type="EMBL" id="KAF2761638.1"/>
    </source>
</evidence>
<dbReference type="EMBL" id="ML996566">
    <property type="protein sequence ID" value="KAF2761638.1"/>
    <property type="molecule type" value="Genomic_DNA"/>
</dbReference>
<proteinExistence type="predicted"/>
<organism evidence="2 3">
    <name type="scientific">Pseudovirgaria hyperparasitica</name>
    <dbReference type="NCBI Taxonomy" id="470096"/>
    <lineage>
        <taxon>Eukaryota</taxon>
        <taxon>Fungi</taxon>
        <taxon>Dikarya</taxon>
        <taxon>Ascomycota</taxon>
        <taxon>Pezizomycotina</taxon>
        <taxon>Dothideomycetes</taxon>
        <taxon>Dothideomycetes incertae sedis</taxon>
        <taxon>Acrospermales</taxon>
        <taxon>Acrospermaceae</taxon>
        <taxon>Pseudovirgaria</taxon>
    </lineage>
</organism>
<feature type="compositionally biased region" description="Low complexity" evidence="1">
    <location>
        <begin position="29"/>
        <end position="38"/>
    </location>
</feature>
<accession>A0A6A6WFN7</accession>
<keyword evidence="3" id="KW-1185">Reference proteome</keyword>